<dbReference type="InterPro" id="IPR002591">
    <property type="entry name" value="Phosphodiest/P_Trfase"/>
</dbReference>
<name>A0AAW4PRD3_9EURY</name>
<keyword evidence="3" id="KW-1185">Reference proteome</keyword>
<evidence type="ECO:0000313" key="3">
    <source>
        <dbReference type="Proteomes" id="UP001430377"/>
    </source>
</evidence>
<sequence length="543" mass="59143">MKLFSVYVLVTYRIDTLTKHRSPDDTDVPGVRQYVRTRRQARLRPPSRRIDRTDSRSSPHSVGAEQFDSRGVTLSAGATVTVSTPAGRVIVLDVVGLQPSHLDAAPNISRLVGGPEAPSTARLRPPFPAVTVTSQTTLATGQSPADHGDVANGHYDRESDTVTFWGRERGDRTRLWESASDAGATTGVLFFQHLVGTNADVAVTPSPIEDENNDMLEMNCWTNPDGFYDALEAEHGHFPLHRYWGPGANAESSEWILTAATEAVDRYDPDLLWVYLPHLDYDAQRYGPSSDEVTVAVETVDEMVGSFLTHLRATDRWGETAVAVLSEYGFHDVDSPVFPNRVLAREGYLTVGADGDVDLPDSDAFAVVDHQVGHVYADRRVRGAVRDELAGLDGVDTVLGDAEKRALGIDHPDAGDFVLVADESAWFQYYWWERDGRTPPYATDVDIHDKPGFDPCELFLGDEGMVSMDPSLVGGSHGRVDPETMGIFALGGPATPTPSVGDPVDARAVAPSLADLVDVRAHLPSHLTGRSVFDDERDGSKTD</sequence>
<dbReference type="PANTHER" id="PTHR10151">
    <property type="entry name" value="ECTONUCLEOTIDE PYROPHOSPHATASE/PHOSPHODIESTERASE"/>
    <property type="match status" value="1"/>
</dbReference>
<evidence type="ECO:0000313" key="2">
    <source>
        <dbReference type="EMBL" id="MBX0323085.1"/>
    </source>
</evidence>
<dbReference type="Gene3D" id="3.40.720.10">
    <property type="entry name" value="Alkaline Phosphatase, subunit A"/>
    <property type="match status" value="1"/>
</dbReference>
<feature type="region of interest" description="Disordered" evidence="1">
    <location>
        <begin position="19"/>
        <end position="68"/>
    </location>
</feature>
<feature type="compositionally biased region" description="Basic and acidic residues" evidence="1">
    <location>
        <begin position="48"/>
        <end position="57"/>
    </location>
</feature>
<dbReference type="Pfam" id="PF01663">
    <property type="entry name" value="Phosphodiest"/>
    <property type="match status" value="1"/>
</dbReference>
<dbReference type="PANTHER" id="PTHR10151:SF120">
    <property type="entry name" value="BIS(5'-ADENOSYL)-TRIPHOSPHATASE"/>
    <property type="match status" value="1"/>
</dbReference>
<accession>A0AAW4PRD3</accession>
<evidence type="ECO:0000256" key="1">
    <source>
        <dbReference type="SAM" id="MobiDB-lite"/>
    </source>
</evidence>
<proteinExistence type="predicted"/>
<dbReference type="Proteomes" id="UP001430377">
    <property type="component" value="Unassembled WGS sequence"/>
</dbReference>
<feature type="compositionally biased region" description="Basic residues" evidence="1">
    <location>
        <begin position="35"/>
        <end position="47"/>
    </location>
</feature>
<organism evidence="2 3">
    <name type="scientific">Haloarcula rubra</name>
    <dbReference type="NCBI Taxonomy" id="2487747"/>
    <lineage>
        <taxon>Archaea</taxon>
        <taxon>Methanobacteriati</taxon>
        <taxon>Methanobacteriota</taxon>
        <taxon>Stenosarchaea group</taxon>
        <taxon>Halobacteria</taxon>
        <taxon>Halobacteriales</taxon>
        <taxon>Haloarculaceae</taxon>
        <taxon>Haloarcula</taxon>
    </lineage>
</organism>
<reference evidence="2 3" key="1">
    <citation type="submission" date="2021-06" db="EMBL/GenBank/DDBJ databases">
        <title>Halomicroarcula sp. a new haloarchaeum isolated from saline soil.</title>
        <authorList>
            <person name="Duran-Viseras A."/>
            <person name="Sanchez-Porro C."/>
            <person name="Ventosa A."/>
        </authorList>
    </citation>
    <scope>NUCLEOTIDE SEQUENCE [LARGE SCALE GENOMIC DNA]</scope>
    <source>
        <strain evidence="2 3">F13</strain>
    </source>
</reference>
<protein>
    <submittedName>
        <fullName evidence="2">Alkaline phosphatase family protein</fullName>
    </submittedName>
</protein>
<gene>
    <name evidence="2" type="ORF">EGH21_08605</name>
</gene>
<dbReference type="AlphaFoldDB" id="A0AAW4PRD3"/>
<comment type="caution">
    <text evidence="2">The sequence shown here is derived from an EMBL/GenBank/DDBJ whole genome shotgun (WGS) entry which is preliminary data.</text>
</comment>
<dbReference type="InterPro" id="IPR017850">
    <property type="entry name" value="Alkaline_phosphatase_core_sf"/>
</dbReference>
<dbReference type="SUPFAM" id="SSF53649">
    <property type="entry name" value="Alkaline phosphatase-like"/>
    <property type="match status" value="1"/>
</dbReference>
<dbReference type="GO" id="GO:0016787">
    <property type="term" value="F:hydrolase activity"/>
    <property type="evidence" value="ECO:0007669"/>
    <property type="project" value="UniProtKB-ARBA"/>
</dbReference>
<dbReference type="EMBL" id="RKLR01000003">
    <property type="protein sequence ID" value="MBX0323085.1"/>
    <property type="molecule type" value="Genomic_DNA"/>
</dbReference>